<sequence length="285" mass="32220">MKDFTDWVGKTETIEDGLDYVLVARMAATLGSKLPERTDPLPPLWHWMYFQPTLSFHSLGEDGHPSRGEFLPPAENFNRMWAGGRLKFFRPLIIGKPAKRISTIRQINEKQGRSGKLLFVTVEHKHIQNDETALLEEQDIVYREPTKFVNIKSDLCPRAQWSETHEADSVTLFRYSAVTFNGHRIHYDYPYVTGKEGYPALLVQGQLLATLVLQAFKNANPDAGISSFSFRSRRPVFCPEKFITAGQIVGSGKAELWVGNENGVAQSSFVEFTPDNKSVPTKKIS</sequence>
<dbReference type="GO" id="GO:0050011">
    <property type="term" value="F:itaconyl-CoA hydratase activity"/>
    <property type="evidence" value="ECO:0007669"/>
    <property type="project" value="UniProtKB-EC"/>
</dbReference>
<dbReference type="Proteomes" id="UP000189632">
    <property type="component" value="Chromosome"/>
</dbReference>
<protein>
    <submittedName>
        <fullName evidence="1">Itaconyl-CoA hydratase / mesaconyl-C4 CoA hydratase</fullName>
        <ecNumber evidence="1">4.2.1.56</ecNumber>
    </submittedName>
</protein>
<dbReference type="EC" id="4.2.1.56" evidence="1"/>
<dbReference type="OrthoDB" id="7183822at2"/>
<dbReference type="PANTHER" id="PTHR28152:SF1">
    <property type="entry name" value="HYDROXYACYL-THIOESTER DEHYDRATASE TYPE 2, MITOCHONDRIAL"/>
    <property type="match status" value="1"/>
</dbReference>
<dbReference type="EMBL" id="CP015625">
    <property type="protein sequence ID" value="AQT46598.1"/>
    <property type="molecule type" value="Genomic_DNA"/>
</dbReference>
<reference evidence="1 2" key="1">
    <citation type="submission" date="2016-11" db="EMBL/GenBank/DDBJ databases">
        <title>Comparative genomics of Bartonella apis.</title>
        <authorList>
            <person name="Engel P."/>
        </authorList>
    </citation>
    <scope>NUCLEOTIDE SEQUENCE [LARGE SCALE GENOMIC DNA]</scope>
    <source>
        <strain evidence="1 2">BBC0122</strain>
    </source>
</reference>
<dbReference type="KEGG" id="bapi:BBC0122_004680"/>
<keyword evidence="2" id="KW-1185">Reference proteome</keyword>
<dbReference type="RefSeq" id="WP_077990940.1">
    <property type="nucleotide sequence ID" value="NZ_CP015625.1"/>
</dbReference>
<dbReference type="SUPFAM" id="SSF54637">
    <property type="entry name" value="Thioesterase/thiol ester dehydrase-isomerase"/>
    <property type="match status" value="1"/>
</dbReference>
<dbReference type="GO" id="GO:0019171">
    <property type="term" value="F:(3R)-hydroxyacyl-[acyl-carrier-protein] dehydratase activity"/>
    <property type="evidence" value="ECO:0007669"/>
    <property type="project" value="TreeGrafter"/>
</dbReference>
<accession>A0A1U9MFU8</accession>
<evidence type="ECO:0000313" key="1">
    <source>
        <dbReference type="EMBL" id="AQT46598.1"/>
    </source>
</evidence>
<dbReference type="InterPro" id="IPR029069">
    <property type="entry name" value="HotDog_dom_sf"/>
</dbReference>
<name>A0A1U9MFU8_9HYPH</name>
<dbReference type="Gene3D" id="3.10.129.10">
    <property type="entry name" value="Hotdog Thioesterase"/>
    <property type="match status" value="2"/>
</dbReference>
<dbReference type="AlphaFoldDB" id="A0A1U9MFU8"/>
<dbReference type="STRING" id="1686310.BBC0244_004780"/>
<gene>
    <name evidence="1" type="ORF">BBC0122_004680</name>
</gene>
<evidence type="ECO:0000313" key="2">
    <source>
        <dbReference type="Proteomes" id="UP000189632"/>
    </source>
</evidence>
<dbReference type="PANTHER" id="PTHR28152">
    <property type="entry name" value="HYDROXYACYL-THIOESTER DEHYDRATASE TYPE 2, MITOCHONDRIAL"/>
    <property type="match status" value="1"/>
</dbReference>
<organism evidence="1 2">
    <name type="scientific">Bartonella choladocola</name>
    <dbReference type="NCBI Taxonomy" id="2750995"/>
    <lineage>
        <taxon>Bacteria</taxon>
        <taxon>Pseudomonadati</taxon>
        <taxon>Pseudomonadota</taxon>
        <taxon>Alphaproteobacteria</taxon>
        <taxon>Hyphomicrobiales</taxon>
        <taxon>Bartonellaceae</taxon>
        <taxon>Bartonella</taxon>
    </lineage>
</organism>
<dbReference type="InterPro" id="IPR052741">
    <property type="entry name" value="Mitochondrial_HTD2"/>
</dbReference>
<keyword evidence="1" id="KW-0456">Lyase</keyword>
<proteinExistence type="predicted"/>